<evidence type="ECO:0000256" key="4">
    <source>
        <dbReference type="ARBA" id="ARBA00022679"/>
    </source>
</evidence>
<comment type="pathway">
    <text evidence="1 6">Cofactor biosynthesis; (R)-pantothenate biosynthesis; (R)-pantoate from 3-methyl-2-oxobutanoate: step 1/2.</text>
</comment>
<evidence type="ECO:0000256" key="7">
    <source>
        <dbReference type="SAM" id="MobiDB-lite"/>
    </source>
</evidence>
<evidence type="ECO:0000313" key="9">
    <source>
        <dbReference type="Proteomes" id="UP000246740"/>
    </source>
</evidence>
<keyword evidence="6" id="KW-0566">Pantothenate biosynthesis</keyword>
<evidence type="ECO:0000256" key="5">
    <source>
        <dbReference type="ARBA" id="ARBA00049172"/>
    </source>
</evidence>
<dbReference type="OrthoDB" id="425211at2759"/>
<dbReference type="EMBL" id="KZ819193">
    <property type="protein sequence ID" value="PWY99991.1"/>
    <property type="molecule type" value="Genomic_DNA"/>
</dbReference>
<keyword evidence="4 6" id="KW-0808">Transferase</keyword>
<dbReference type="FunCoup" id="A0A317XPF5">
    <property type="interactions" value="274"/>
</dbReference>
<dbReference type="Pfam" id="PF02548">
    <property type="entry name" value="Pantoate_transf"/>
    <property type="match status" value="1"/>
</dbReference>
<keyword evidence="9" id="KW-1185">Reference proteome</keyword>
<dbReference type="GO" id="GO:0003864">
    <property type="term" value="F:3-methyl-2-oxobutanoate hydroxymethyltransferase activity"/>
    <property type="evidence" value="ECO:0007669"/>
    <property type="project" value="UniProtKB-EC"/>
</dbReference>
<evidence type="ECO:0000256" key="6">
    <source>
        <dbReference type="RuleBase" id="RU362100"/>
    </source>
</evidence>
<feature type="compositionally biased region" description="Low complexity" evidence="7">
    <location>
        <begin position="62"/>
        <end position="95"/>
    </location>
</feature>
<dbReference type="Gene3D" id="3.20.20.60">
    <property type="entry name" value="Phosphoenolpyruvate-binding domains"/>
    <property type="match status" value="1"/>
</dbReference>
<feature type="region of interest" description="Disordered" evidence="7">
    <location>
        <begin position="40"/>
        <end position="105"/>
    </location>
</feature>
<sequence length="440" mass="46058">MASTASSVALRQLRSAIRPRFASIPACSCSRLTSSAARGVHTSRQCKSAWPAGSAREEDDGSGPSSSHSQRSESVSSRPSKISVTSSSSSPSPSSTKGKARAIPFPPKSKTIAHLQANKEAGVPITCLTAYDLPTALSIRASDMDLCLIGDSLANVALGFGSTQLLTLDAMIHHCQAVQRGLSAALFSAAAAETLPVPLVIADMPFGSTFGSIDSAVSNVVRLVQETGIDGVKIEGSHEVLPLVRRLTDHGILVMGHIGLQPQRVGSTSGYRVQGKTAEQATGILQSAVALQEAGCFSIVLECIPTRLGEFISQRLRIPTIGIGAGSKTDGQILVMNDMLGDLTSAGHVIAGLAEHEDASPATSGPAPPVMCSDAPPPPKFVRNFAGPWSIGALRIAAVQAYVQAVRDRSFPDDDKEAYKINREEWRSFLDQHGTASPSS</sequence>
<proteinExistence type="inferred from homology"/>
<protein>
    <recommendedName>
        <fullName evidence="3 6">3-methyl-2-oxobutanoate hydroxymethyltransferase</fullName>
        <ecNumber evidence="3 6">2.1.2.11</ecNumber>
    </recommendedName>
</protein>
<comment type="function">
    <text evidence="6">Catalyzes the reversible reaction in which hydroxymethyl group from 5,10-methylenetetrahydrofolate is transferred onto alpha-ketoisovalerate to form ketopantoate.</text>
</comment>
<evidence type="ECO:0000256" key="3">
    <source>
        <dbReference type="ARBA" id="ARBA00012618"/>
    </source>
</evidence>
<comment type="similarity">
    <text evidence="2 6">Belongs to the PanB family.</text>
</comment>
<dbReference type="Proteomes" id="UP000246740">
    <property type="component" value="Unassembled WGS sequence"/>
</dbReference>
<dbReference type="PANTHER" id="PTHR20881:SF0">
    <property type="entry name" value="3-METHYL-2-OXOBUTANOATE HYDROXYMETHYLTRANSFERASE"/>
    <property type="match status" value="1"/>
</dbReference>
<dbReference type="CDD" id="cd06557">
    <property type="entry name" value="KPHMT-like"/>
    <property type="match status" value="1"/>
</dbReference>
<dbReference type="InParanoid" id="A0A317XPF5"/>
<dbReference type="HAMAP" id="MF_00156">
    <property type="entry name" value="PanB"/>
    <property type="match status" value="1"/>
</dbReference>
<dbReference type="UniPathway" id="UPA00028">
    <property type="reaction ID" value="UER00003"/>
</dbReference>
<dbReference type="PANTHER" id="PTHR20881">
    <property type="entry name" value="3-METHYL-2-OXOBUTANOATE HYDROXYMETHYLTRANSFERASE"/>
    <property type="match status" value="1"/>
</dbReference>
<evidence type="ECO:0000256" key="2">
    <source>
        <dbReference type="ARBA" id="ARBA00008676"/>
    </source>
</evidence>
<dbReference type="FunFam" id="3.20.20.60:FF:000047">
    <property type="entry name" value="3-methyl-2-oxobutanoate hydroxymethyltransferase"/>
    <property type="match status" value="1"/>
</dbReference>
<accession>A0A317XPF5</accession>
<dbReference type="GO" id="GO:0015940">
    <property type="term" value="P:pantothenate biosynthetic process"/>
    <property type="evidence" value="ECO:0007669"/>
    <property type="project" value="UniProtKB-UniPathway"/>
</dbReference>
<evidence type="ECO:0000256" key="1">
    <source>
        <dbReference type="ARBA" id="ARBA00005033"/>
    </source>
</evidence>
<dbReference type="InterPro" id="IPR015813">
    <property type="entry name" value="Pyrv/PenolPyrv_kinase-like_dom"/>
</dbReference>
<dbReference type="EC" id="2.1.2.11" evidence="3 6"/>
<keyword evidence="8" id="KW-0670">Pyruvate</keyword>
<dbReference type="SUPFAM" id="SSF51621">
    <property type="entry name" value="Phosphoenolpyruvate/pyruvate domain"/>
    <property type="match status" value="1"/>
</dbReference>
<name>A0A317XPF5_9BASI</name>
<dbReference type="GO" id="GO:0000287">
    <property type="term" value="F:magnesium ion binding"/>
    <property type="evidence" value="ECO:0007669"/>
    <property type="project" value="TreeGrafter"/>
</dbReference>
<evidence type="ECO:0000313" key="8">
    <source>
        <dbReference type="EMBL" id="PWY99991.1"/>
    </source>
</evidence>
<dbReference type="NCBIfam" id="TIGR00222">
    <property type="entry name" value="panB"/>
    <property type="match status" value="1"/>
</dbReference>
<dbReference type="AlphaFoldDB" id="A0A317XPF5"/>
<reference evidence="8 9" key="1">
    <citation type="journal article" date="2018" name="Mol. Biol. Evol.">
        <title>Broad Genomic Sampling Reveals a Smut Pathogenic Ancestry of the Fungal Clade Ustilaginomycotina.</title>
        <authorList>
            <person name="Kijpornyongpan T."/>
            <person name="Mondo S.J."/>
            <person name="Barry K."/>
            <person name="Sandor L."/>
            <person name="Lee J."/>
            <person name="Lipzen A."/>
            <person name="Pangilinan J."/>
            <person name="LaButti K."/>
            <person name="Hainaut M."/>
            <person name="Henrissat B."/>
            <person name="Grigoriev I.V."/>
            <person name="Spatafora J.W."/>
            <person name="Aime M.C."/>
        </authorList>
    </citation>
    <scope>NUCLEOTIDE SEQUENCE [LARGE SCALE GENOMIC DNA]</scope>
    <source>
        <strain evidence="8 9">MCA 3645</strain>
    </source>
</reference>
<comment type="catalytic activity">
    <reaction evidence="5 6">
        <text>(6R)-5,10-methylene-5,6,7,8-tetrahydrofolate + 3-methyl-2-oxobutanoate + H2O = 2-dehydropantoate + (6S)-5,6,7,8-tetrahydrofolate</text>
        <dbReference type="Rhea" id="RHEA:11824"/>
        <dbReference type="ChEBI" id="CHEBI:11561"/>
        <dbReference type="ChEBI" id="CHEBI:11851"/>
        <dbReference type="ChEBI" id="CHEBI:15377"/>
        <dbReference type="ChEBI" id="CHEBI:15636"/>
        <dbReference type="ChEBI" id="CHEBI:57453"/>
        <dbReference type="EC" id="2.1.2.11"/>
    </reaction>
</comment>
<organism evidence="8 9">
    <name type="scientific">Testicularia cyperi</name>
    <dbReference type="NCBI Taxonomy" id="1882483"/>
    <lineage>
        <taxon>Eukaryota</taxon>
        <taxon>Fungi</taxon>
        <taxon>Dikarya</taxon>
        <taxon>Basidiomycota</taxon>
        <taxon>Ustilaginomycotina</taxon>
        <taxon>Ustilaginomycetes</taxon>
        <taxon>Ustilaginales</taxon>
        <taxon>Anthracoideaceae</taxon>
        <taxon>Testicularia</taxon>
    </lineage>
</organism>
<dbReference type="InterPro" id="IPR040442">
    <property type="entry name" value="Pyrv_kinase-like_dom_sf"/>
</dbReference>
<gene>
    <name evidence="8" type="ORF">BCV70DRAFT_161019</name>
</gene>
<dbReference type="InterPro" id="IPR003700">
    <property type="entry name" value="Pantoate_hydroxy_MeTrfase"/>
</dbReference>
<dbReference type="GO" id="GO:0005739">
    <property type="term" value="C:mitochondrion"/>
    <property type="evidence" value="ECO:0007669"/>
    <property type="project" value="TreeGrafter"/>
</dbReference>
<dbReference type="STRING" id="1882483.A0A317XPF5"/>